<evidence type="ECO:0000256" key="4">
    <source>
        <dbReference type="ARBA" id="ARBA00022723"/>
    </source>
</evidence>
<dbReference type="SUPFAM" id="SSF46458">
    <property type="entry name" value="Globin-like"/>
    <property type="match status" value="1"/>
</dbReference>
<dbReference type="InterPro" id="IPR050415">
    <property type="entry name" value="MRET"/>
</dbReference>
<dbReference type="InterPro" id="IPR017938">
    <property type="entry name" value="Riboflavin_synthase-like_b-brl"/>
</dbReference>
<evidence type="ECO:0000256" key="2">
    <source>
        <dbReference type="ARBA" id="ARBA00022448"/>
    </source>
</evidence>
<feature type="domain" description="2Fe-2S ferredoxin-type" evidence="6">
    <location>
        <begin position="2"/>
        <end position="88"/>
    </location>
</feature>
<dbReference type="PANTHER" id="PTHR47354:SF5">
    <property type="entry name" value="PROTEIN RFBI"/>
    <property type="match status" value="1"/>
</dbReference>
<evidence type="ECO:0008006" key="9">
    <source>
        <dbReference type="Google" id="ProtNLM"/>
    </source>
</evidence>
<protein>
    <recommendedName>
        <fullName evidence="9">2-polyprenylphenol hydroxylase and related flavodoxin oxidoreductases / CDP-6-deoxy-delta-3,4-glucoseen reductase-like</fullName>
    </recommendedName>
</protein>
<keyword evidence="2" id="KW-0813">Transport</keyword>
<dbReference type="CDD" id="cd00454">
    <property type="entry name" value="TrHb1_N"/>
    <property type="match status" value="1"/>
</dbReference>
<dbReference type="PANTHER" id="PTHR47354">
    <property type="entry name" value="NADH OXIDOREDUCTASE HCR"/>
    <property type="match status" value="1"/>
</dbReference>
<evidence type="ECO:0000259" key="7">
    <source>
        <dbReference type="PROSITE" id="PS51384"/>
    </source>
</evidence>
<dbReference type="PRINTS" id="PR00371">
    <property type="entry name" value="FPNCR"/>
</dbReference>
<dbReference type="PRINTS" id="PR00410">
    <property type="entry name" value="PHEHYDRXLASE"/>
</dbReference>
<dbReference type="InterPro" id="IPR001433">
    <property type="entry name" value="OxRdtase_FAD/NAD-bd"/>
</dbReference>
<evidence type="ECO:0000313" key="8">
    <source>
        <dbReference type="EMBL" id="VAW71140.1"/>
    </source>
</evidence>
<dbReference type="SUPFAM" id="SSF52343">
    <property type="entry name" value="Ferredoxin reductase-like, C-terminal NADP-linked domain"/>
    <property type="match status" value="1"/>
</dbReference>
<accession>A0A3B0Y2M2</accession>
<dbReference type="InterPro" id="IPR001709">
    <property type="entry name" value="Flavoprot_Pyr_Nucl_cyt_Rdtase"/>
</dbReference>
<dbReference type="GO" id="GO:0019825">
    <property type="term" value="F:oxygen binding"/>
    <property type="evidence" value="ECO:0007669"/>
    <property type="project" value="InterPro"/>
</dbReference>
<sequence length="525" mass="60057">MTKIEYAGEHYSCREGETVLEVFMRHGVTVPFSCEHGICHVCLQLCDSGKVPEHAQQGLSQALQSKGYFLPCKCVPEEDMKIVPPVEADRFTEALVHKKEFLTPDICRLLLEPLSELYYHAGQFINIRGEEGETRSYSLASVPHLDYFMEIHVKRVDNGLLSHWIFDKLQENDLLQFHGPTGNCFYVPGEKDQSILLVCTGTGLSPLLGIVHEALDSGHTGPIYLYHGSHHAQGIYRQELMTQIAHEHPNFHPVFCVSGDNVDSLFRASRADDAAFSDHSDLSQWRIYLCGQADMVDNAKQSALQAGANRQNIHIDPPWRSPNGSKVNNINNTEIVQIEQAEYPEPDLELWSALDEGKLLAKVLIDFYDRVYEDPLLFPFFDGITKQRLIEKQYNFMYQVLTGQKVYFGERPRNAHHWMVISDELMDHREALMESCLRRGGLPEKFVQRLRAIEEIYRPEIVKDQPWKKILFGKEMPVEGFEEMTLDDATLCDSCQKEIAAGEWVRYHLRLGTVYCGNCRKSCDD</sequence>
<dbReference type="SUPFAM" id="SSF54292">
    <property type="entry name" value="2Fe-2S ferredoxin-like"/>
    <property type="match status" value="1"/>
</dbReference>
<dbReference type="Pfam" id="PF00111">
    <property type="entry name" value="Fer2"/>
    <property type="match status" value="1"/>
</dbReference>
<evidence type="ECO:0000259" key="6">
    <source>
        <dbReference type="PROSITE" id="PS51085"/>
    </source>
</evidence>
<dbReference type="Gene3D" id="3.10.20.30">
    <property type="match status" value="1"/>
</dbReference>
<dbReference type="Pfam" id="PF00970">
    <property type="entry name" value="FAD_binding_6"/>
    <property type="match status" value="1"/>
</dbReference>
<dbReference type="Gene3D" id="1.10.490.10">
    <property type="entry name" value="Globins"/>
    <property type="match status" value="1"/>
</dbReference>
<dbReference type="InterPro" id="IPR001041">
    <property type="entry name" value="2Fe-2S_ferredoxin-type"/>
</dbReference>
<dbReference type="GO" id="GO:0051536">
    <property type="term" value="F:iron-sulfur cluster binding"/>
    <property type="evidence" value="ECO:0007669"/>
    <property type="project" value="InterPro"/>
</dbReference>
<dbReference type="AlphaFoldDB" id="A0A3B0Y2M2"/>
<organism evidence="8">
    <name type="scientific">hydrothermal vent metagenome</name>
    <dbReference type="NCBI Taxonomy" id="652676"/>
    <lineage>
        <taxon>unclassified sequences</taxon>
        <taxon>metagenomes</taxon>
        <taxon>ecological metagenomes</taxon>
    </lineage>
</organism>
<keyword evidence="3" id="KW-0349">Heme</keyword>
<dbReference type="InterPro" id="IPR008333">
    <property type="entry name" value="Cbr1-like_FAD-bd_dom"/>
</dbReference>
<dbReference type="InterPro" id="IPR036010">
    <property type="entry name" value="2Fe-2S_ferredoxin-like_sf"/>
</dbReference>
<dbReference type="Gene3D" id="2.40.30.10">
    <property type="entry name" value="Translation factors"/>
    <property type="match status" value="1"/>
</dbReference>
<dbReference type="InterPro" id="IPR017927">
    <property type="entry name" value="FAD-bd_FR_type"/>
</dbReference>
<dbReference type="InterPro" id="IPR012675">
    <property type="entry name" value="Beta-grasp_dom_sf"/>
</dbReference>
<evidence type="ECO:0000256" key="3">
    <source>
        <dbReference type="ARBA" id="ARBA00022617"/>
    </source>
</evidence>
<reference evidence="8" key="1">
    <citation type="submission" date="2018-06" db="EMBL/GenBank/DDBJ databases">
        <authorList>
            <person name="Zhirakovskaya E."/>
        </authorList>
    </citation>
    <scope>NUCLEOTIDE SEQUENCE</scope>
</reference>
<evidence type="ECO:0000256" key="1">
    <source>
        <dbReference type="ARBA" id="ARBA00001970"/>
    </source>
</evidence>
<dbReference type="InterPro" id="IPR001486">
    <property type="entry name" value="Hemoglobin_trunc"/>
</dbReference>
<dbReference type="InterPro" id="IPR009050">
    <property type="entry name" value="Globin-like_sf"/>
</dbReference>
<dbReference type="GO" id="GO:0016491">
    <property type="term" value="F:oxidoreductase activity"/>
    <property type="evidence" value="ECO:0007669"/>
    <property type="project" value="InterPro"/>
</dbReference>
<dbReference type="GO" id="GO:0020037">
    <property type="term" value="F:heme binding"/>
    <property type="evidence" value="ECO:0007669"/>
    <property type="project" value="InterPro"/>
</dbReference>
<dbReference type="PROSITE" id="PS51085">
    <property type="entry name" value="2FE2S_FER_2"/>
    <property type="match status" value="1"/>
</dbReference>
<dbReference type="CDD" id="cd00207">
    <property type="entry name" value="fer2"/>
    <property type="match status" value="1"/>
</dbReference>
<dbReference type="InterPro" id="IPR012292">
    <property type="entry name" value="Globin/Proto"/>
</dbReference>
<proteinExistence type="predicted"/>
<name>A0A3B0Y2M2_9ZZZZ</name>
<evidence type="ECO:0000256" key="5">
    <source>
        <dbReference type="ARBA" id="ARBA00023004"/>
    </source>
</evidence>
<dbReference type="Pfam" id="PF00175">
    <property type="entry name" value="NAD_binding_1"/>
    <property type="match status" value="1"/>
</dbReference>
<keyword evidence="4" id="KW-0479">Metal-binding</keyword>
<dbReference type="CDD" id="cd06194">
    <property type="entry name" value="FNR_N-term_Iron_sulfur_binding"/>
    <property type="match status" value="1"/>
</dbReference>
<dbReference type="EMBL" id="UOFL01000010">
    <property type="protein sequence ID" value="VAW71140.1"/>
    <property type="molecule type" value="Genomic_DNA"/>
</dbReference>
<dbReference type="Gene3D" id="3.40.50.80">
    <property type="entry name" value="Nucleotide-binding domain of ferredoxin-NADP reductase (FNR) module"/>
    <property type="match status" value="1"/>
</dbReference>
<dbReference type="SUPFAM" id="SSF63380">
    <property type="entry name" value="Riboflavin synthase domain-like"/>
    <property type="match status" value="1"/>
</dbReference>
<dbReference type="PROSITE" id="PS51384">
    <property type="entry name" value="FAD_FR"/>
    <property type="match status" value="1"/>
</dbReference>
<keyword evidence="5" id="KW-0408">Iron</keyword>
<dbReference type="GO" id="GO:0046872">
    <property type="term" value="F:metal ion binding"/>
    <property type="evidence" value="ECO:0007669"/>
    <property type="project" value="UniProtKB-KW"/>
</dbReference>
<dbReference type="Pfam" id="PF01152">
    <property type="entry name" value="Bac_globin"/>
    <property type="match status" value="1"/>
</dbReference>
<comment type="cofactor">
    <cofactor evidence="1">
        <name>heme b</name>
        <dbReference type="ChEBI" id="CHEBI:60344"/>
    </cofactor>
</comment>
<gene>
    <name evidence="8" type="ORF">MNBD_GAMMA12-1283</name>
</gene>
<feature type="domain" description="FAD-binding FR-type" evidence="7">
    <location>
        <begin position="89"/>
        <end position="187"/>
    </location>
</feature>
<dbReference type="InterPro" id="IPR039261">
    <property type="entry name" value="FNR_nucleotide-bd"/>
</dbReference>